<proteinExistence type="predicted"/>
<name>A0A5D2PFV7_GOSTO</name>
<evidence type="ECO:0000313" key="2">
    <source>
        <dbReference type="Proteomes" id="UP000322667"/>
    </source>
</evidence>
<dbReference type="EMBL" id="CM017617">
    <property type="protein sequence ID" value="TYI14822.1"/>
    <property type="molecule type" value="Genomic_DNA"/>
</dbReference>
<gene>
    <name evidence="1" type="ORF">ES332_A08G147600v1</name>
</gene>
<evidence type="ECO:0000313" key="1">
    <source>
        <dbReference type="EMBL" id="TYI14822.1"/>
    </source>
</evidence>
<dbReference type="Proteomes" id="UP000322667">
    <property type="component" value="Chromosome A08"/>
</dbReference>
<dbReference type="AlphaFoldDB" id="A0A5D2PFV7"/>
<reference evidence="1 2" key="1">
    <citation type="submission" date="2019-07" db="EMBL/GenBank/DDBJ databases">
        <title>WGS assembly of Gossypium tomentosum.</title>
        <authorList>
            <person name="Chen Z.J."/>
            <person name="Sreedasyam A."/>
            <person name="Ando A."/>
            <person name="Song Q."/>
            <person name="De L."/>
            <person name="Hulse-Kemp A."/>
            <person name="Ding M."/>
            <person name="Ye W."/>
            <person name="Kirkbride R."/>
            <person name="Jenkins J."/>
            <person name="Plott C."/>
            <person name="Lovell J."/>
            <person name="Lin Y.-M."/>
            <person name="Vaughn R."/>
            <person name="Liu B."/>
            <person name="Li W."/>
            <person name="Simpson S."/>
            <person name="Scheffler B."/>
            <person name="Saski C."/>
            <person name="Grover C."/>
            <person name="Hu G."/>
            <person name="Conover J."/>
            <person name="Carlson J."/>
            <person name="Shu S."/>
            <person name="Boston L."/>
            <person name="Williams M."/>
            <person name="Peterson D."/>
            <person name="Mcgee K."/>
            <person name="Jones D."/>
            <person name="Wendel J."/>
            <person name="Stelly D."/>
            <person name="Grimwood J."/>
            <person name="Schmutz J."/>
        </authorList>
    </citation>
    <scope>NUCLEOTIDE SEQUENCE [LARGE SCALE GENOMIC DNA]</scope>
    <source>
        <strain evidence="1">7179.01</strain>
    </source>
</reference>
<accession>A0A5D2PFV7</accession>
<protein>
    <submittedName>
        <fullName evidence="1">Uncharacterized protein</fullName>
    </submittedName>
</protein>
<organism evidence="1 2">
    <name type="scientific">Gossypium tomentosum</name>
    <name type="common">Hawaiian cotton</name>
    <name type="synonym">Gossypium sandvicense</name>
    <dbReference type="NCBI Taxonomy" id="34277"/>
    <lineage>
        <taxon>Eukaryota</taxon>
        <taxon>Viridiplantae</taxon>
        <taxon>Streptophyta</taxon>
        <taxon>Embryophyta</taxon>
        <taxon>Tracheophyta</taxon>
        <taxon>Spermatophyta</taxon>
        <taxon>Magnoliopsida</taxon>
        <taxon>eudicotyledons</taxon>
        <taxon>Gunneridae</taxon>
        <taxon>Pentapetalae</taxon>
        <taxon>rosids</taxon>
        <taxon>malvids</taxon>
        <taxon>Malvales</taxon>
        <taxon>Malvaceae</taxon>
        <taxon>Malvoideae</taxon>
        <taxon>Gossypium</taxon>
    </lineage>
</organism>
<sequence>MRTSWWALVPYFLHCHQRGEEPSSNVFRKPYIIFPTSRVYQKGFVMLMAHKGTTFILDNTSNKMLLSREKYIKVRQDCGGGFPFPNS</sequence>
<keyword evidence="2" id="KW-1185">Reference proteome</keyword>